<keyword evidence="5 6" id="KW-0804">Transcription</keyword>
<dbReference type="AlphaFoldDB" id="A0A1F4S1V1"/>
<evidence type="ECO:0000313" key="9">
    <source>
        <dbReference type="Proteomes" id="UP000177905"/>
    </source>
</evidence>
<organism evidence="8 9">
    <name type="scientific">candidate division WOR-1 bacterium RIFOXYB2_FULL_36_35</name>
    <dbReference type="NCBI Taxonomy" id="1802578"/>
    <lineage>
        <taxon>Bacteria</taxon>
        <taxon>Bacillati</taxon>
        <taxon>Saganbacteria</taxon>
    </lineage>
</organism>
<dbReference type="InterPro" id="IPR036390">
    <property type="entry name" value="WH_DNA-bd_sf"/>
</dbReference>
<dbReference type="NCBIfam" id="NF003994">
    <property type="entry name" value="PRK05472.2-3"/>
    <property type="match status" value="1"/>
</dbReference>
<feature type="domain" description="CoA-binding" evidence="7">
    <location>
        <begin position="79"/>
        <end position="179"/>
    </location>
</feature>
<dbReference type="GO" id="GO:0003677">
    <property type="term" value="F:DNA binding"/>
    <property type="evidence" value="ECO:0007669"/>
    <property type="project" value="UniProtKB-UniRule"/>
</dbReference>
<dbReference type="InterPro" id="IPR022876">
    <property type="entry name" value="Tscrpt_rep_Rex"/>
</dbReference>
<dbReference type="PANTHER" id="PTHR35786:SF1">
    <property type="entry name" value="REDOX-SENSING TRANSCRIPTIONAL REPRESSOR REX 1"/>
    <property type="match status" value="1"/>
</dbReference>
<evidence type="ECO:0000256" key="6">
    <source>
        <dbReference type="HAMAP-Rule" id="MF_01131"/>
    </source>
</evidence>
<comment type="subunit">
    <text evidence="6">Homodimer.</text>
</comment>
<dbReference type="NCBIfam" id="NF003996">
    <property type="entry name" value="PRK05472.2-5"/>
    <property type="match status" value="1"/>
</dbReference>
<keyword evidence="2 6" id="KW-0678">Repressor</keyword>
<evidence type="ECO:0000313" key="8">
    <source>
        <dbReference type="EMBL" id="OGC13703.1"/>
    </source>
</evidence>
<proteinExistence type="inferred from homology"/>
<dbReference type="InterPro" id="IPR003781">
    <property type="entry name" value="CoA-bd"/>
</dbReference>
<evidence type="ECO:0000256" key="5">
    <source>
        <dbReference type="ARBA" id="ARBA00023163"/>
    </source>
</evidence>
<keyword evidence="1 6" id="KW-0963">Cytoplasm</keyword>
<dbReference type="EMBL" id="MEUA01000049">
    <property type="protein sequence ID" value="OGC13703.1"/>
    <property type="molecule type" value="Genomic_DNA"/>
</dbReference>
<dbReference type="Gene3D" id="3.40.50.720">
    <property type="entry name" value="NAD(P)-binding Rossmann-like Domain"/>
    <property type="match status" value="1"/>
</dbReference>
<dbReference type="GO" id="GO:0051775">
    <property type="term" value="P:response to redox state"/>
    <property type="evidence" value="ECO:0007669"/>
    <property type="project" value="InterPro"/>
</dbReference>
<keyword evidence="3 6" id="KW-0805">Transcription regulation</keyword>
<dbReference type="GO" id="GO:0045892">
    <property type="term" value="P:negative regulation of DNA-templated transcription"/>
    <property type="evidence" value="ECO:0007669"/>
    <property type="project" value="InterPro"/>
</dbReference>
<gene>
    <name evidence="6" type="primary">rex</name>
    <name evidence="8" type="ORF">A2290_02085</name>
</gene>
<comment type="similarity">
    <text evidence="6">Belongs to the transcriptional regulatory Rex family.</text>
</comment>
<dbReference type="GO" id="GO:0005737">
    <property type="term" value="C:cytoplasm"/>
    <property type="evidence" value="ECO:0007669"/>
    <property type="project" value="UniProtKB-SubCell"/>
</dbReference>
<dbReference type="SUPFAM" id="SSF51735">
    <property type="entry name" value="NAD(P)-binding Rossmann-fold domains"/>
    <property type="match status" value="1"/>
</dbReference>
<reference evidence="8 9" key="1">
    <citation type="journal article" date="2016" name="Nat. Commun.">
        <title>Thousands of microbial genomes shed light on interconnected biogeochemical processes in an aquifer system.</title>
        <authorList>
            <person name="Anantharaman K."/>
            <person name="Brown C.T."/>
            <person name="Hug L.A."/>
            <person name="Sharon I."/>
            <person name="Castelle C.J."/>
            <person name="Probst A.J."/>
            <person name="Thomas B.C."/>
            <person name="Singh A."/>
            <person name="Wilkins M.J."/>
            <person name="Karaoz U."/>
            <person name="Brodie E.L."/>
            <person name="Williams K.H."/>
            <person name="Hubbard S.S."/>
            <person name="Banfield J.F."/>
        </authorList>
    </citation>
    <scope>NUCLEOTIDE SEQUENCE [LARGE SCALE GENOMIC DNA]</scope>
</reference>
<dbReference type="Pfam" id="PF06971">
    <property type="entry name" value="Put_DNA-bind_N"/>
    <property type="match status" value="1"/>
</dbReference>
<dbReference type="SUPFAM" id="SSF46785">
    <property type="entry name" value="Winged helix' DNA-binding domain"/>
    <property type="match status" value="1"/>
</dbReference>
<dbReference type="Pfam" id="PF02629">
    <property type="entry name" value="CoA_binding"/>
    <property type="match status" value="1"/>
</dbReference>
<dbReference type="PANTHER" id="PTHR35786">
    <property type="entry name" value="REDOX-SENSING TRANSCRIPTIONAL REPRESSOR REX"/>
    <property type="match status" value="1"/>
</dbReference>
<dbReference type="InterPro" id="IPR036388">
    <property type="entry name" value="WH-like_DNA-bd_sf"/>
</dbReference>
<keyword evidence="4 6" id="KW-0238">DNA-binding</keyword>
<evidence type="ECO:0000256" key="1">
    <source>
        <dbReference type="ARBA" id="ARBA00022490"/>
    </source>
</evidence>
<feature type="DNA-binding region" description="H-T-H motif" evidence="6">
    <location>
        <begin position="16"/>
        <end position="55"/>
    </location>
</feature>
<keyword evidence="6" id="KW-0520">NAD</keyword>
<comment type="subcellular location">
    <subcellularLocation>
        <location evidence="6">Cytoplasm</location>
    </subcellularLocation>
</comment>
<dbReference type="HAMAP" id="MF_01131">
    <property type="entry name" value="Rex"/>
    <property type="match status" value="1"/>
</dbReference>
<feature type="binding site" evidence="6">
    <location>
        <begin position="90"/>
        <end position="95"/>
    </location>
    <ligand>
        <name>NAD(+)</name>
        <dbReference type="ChEBI" id="CHEBI:57540"/>
    </ligand>
</feature>
<name>A0A1F4S1V1_UNCSA</name>
<dbReference type="NCBIfam" id="NF003995">
    <property type="entry name" value="PRK05472.2-4"/>
    <property type="match status" value="1"/>
</dbReference>
<sequence>MNNQNLGKPYIIRLSEYKNALVRFKTLGFVKVFSDNLADSVGVTSVQVRKDFSLFGISGNRRGGYLVEELIEKLNDILGKNETQKVILVGAGHLGTALMKYKGLEKEGIKIVACFDIDPSKINKKADPPILPFEELIEFIRKNGIKIGIISVPENAAQEVAEKMMSAGVKGILNFAPIKLRGIEDCIISYVNIELELENLVYFVNAMQKSKKNKGGSK</sequence>
<dbReference type="InterPro" id="IPR036291">
    <property type="entry name" value="NAD(P)-bd_dom_sf"/>
</dbReference>
<dbReference type="SMART" id="SM00881">
    <property type="entry name" value="CoA_binding"/>
    <property type="match status" value="1"/>
</dbReference>
<accession>A0A1F4S1V1</accession>
<evidence type="ECO:0000259" key="7">
    <source>
        <dbReference type="SMART" id="SM00881"/>
    </source>
</evidence>
<comment type="function">
    <text evidence="6">Modulates transcription in response to changes in cellular NADH/NAD(+) redox state.</text>
</comment>
<protein>
    <recommendedName>
        <fullName evidence="6">Redox-sensing transcriptional repressor Rex</fullName>
    </recommendedName>
</protein>
<evidence type="ECO:0000256" key="4">
    <source>
        <dbReference type="ARBA" id="ARBA00023125"/>
    </source>
</evidence>
<evidence type="ECO:0000256" key="3">
    <source>
        <dbReference type="ARBA" id="ARBA00023015"/>
    </source>
</evidence>
<dbReference type="Gene3D" id="1.10.10.10">
    <property type="entry name" value="Winged helix-like DNA-binding domain superfamily/Winged helix DNA-binding domain"/>
    <property type="match status" value="1"/>
</dbReference>
<evidence type="ECO:0000256" key="2">
    <source>
        <dbReference type="ARBA" id="ARBA00022491"/>
    </source>
</evidence>
<dbReference type="GO" id="GO:0003700">
    <property type="term" value="F:DNA-binding transcription factor activity"/>
    <property type="evidence" value="ECO:0007669"/>
    <property type="project" value="UniProtKB-UniRule"/>
</dbReference>
<comment type="caution">
    <text evidence="8">The sequence shown here is derived from an EMBL/GenBank/DDBJ whole genome shotgun (WGS) entry which is preliminary data.</text>
</comment>
<dbReference type="Proteomes" id="UP000177905">
    <property type="component" value="Unassembled WGS sequence"/>
</dbReference>
<dbReference type="InterPro" id="IPR009718">
    <property type="entry name" value="Rex_DNA-bd_C_dom"/>
</dbReference>